<dbReference type="AlphaFoldDB" id="A0A173RT20"/>
<dbReference type="Proteomes" id="UP000449249">
    <property type="component" value="Unassembled WGS sequence"/>
</dbReference>
<feature type="chain" id="PRO_5014250233" description="Cohesin domain-containing protein" evidence="3">
    <location>
        <begin position="28"/>
        <end position="566"/>
    </location>
</feature>
<dbReference type="Proteomes" id="UP000095380">
    <property type="component" value="Unassembled WGS sequence"/>
</dbReference>
<feature type="signal peptide" evidence="3">
    <location>
        <begin position="1"/>
        <end position="27"/>
    </location>
</feature>
<dbReference type="InterPro" id="IPR008965">
    <property type="entry name" value="CBM2/CBM3_carb-bd_dom_sf"/>
</dbReference>
<dbReference type="EMBL" id="CYYM01000007">
    <property type="protein sequence ID" value="CUO11863.1"/>
    <property type="molecule type" value="Genomic_DNA"/>
</dbReference>
<dbReference type="GO" id="GO:0030246">
    <property type="term" value="F:carbohydrate binding"/>
    <property type="evidence" value="ECO:0007669"/>
    <property type="project" value="InterPro"/>
</dbReference>
<dbReference type="Gene3D" id="2.60.40.680">
    <property type="match status" value="1"/>
</dbReference>
<proteinExistence type="predicted"/>
<reference evidence="6 9" key="2">
    <citation type="journal article" date="2019" name="Nat. Med.">
        <title>A library of human gut bacterial isolates paired with longitudinal multiomics data enables mechanistic microbiome research.</title>
        <authorList>
            <person name="Poyet M."/>
            <person name="Groussin M."/>
            <person name="Gibbons S.M."/>
            <person name="Avila-Pacheco J."/>
            <person name="Jiang X."/>
            <person name="Kearney S.M."/>
            <person name="Perrotta A.R."/>
            <person name="Berdy B."/>
            <person name="Zhao S."/>
            <person name="Lieberman T.D."/>
            <person name="Swanson P.K."/>
            <person name="Smith M."/>
            <person name="Roesemann S."/>
            <person name="Alexander J.E."/>
            <person name="Rich S.A."/>
            <person name="Livny J."/>
            <person name="Vlamakis H."/>
            <person name="Clish C."/>
            <person name="Bullock K."/>
            <person name="Deik A."/>
            <person name="Scott J."/>
            <person name="Pierce K.A."/>
            <person name="Xavier R.J."/>
            <person name="Alm E.J."/>
        </authorList>
    </citation>
    <scope>NUCLEOTIDE SEQUENCE [LARGE SCALE GENOMIC DNA]</scope>
    <source>
        <strain evidence="6 9">BIOML-A1</strain>
    </source>
</reference>
<evidence type="ECO:0000256" key="1">
    <source>
        <dbReference type="SAM" id="MobiDB-lite"/>
    </source>
</evidence>
<dbReference type="Proteomes" id="UP000095597">
    <property type="component" value="Unassembled WGS sequence"/>
</dbReference>
<evidence type="ECO:0000313" key="6">
    <source>
        <dbReference type="EMBL" id="MZK11052.1"/>
    </source>
</evidence>
<dbReference type="EMBL" id="CYXO01000003">
    <property type="protein sequence ID" value="CUM81264.1"/>
    <property type="molecule type" value="Genomic_DNA"/>
</dbReference>
<evidence type="ECO:0000256" key="2">
    <source>
        <dbReference type="SAM" id="Phobius"/>
    </source>
</evidence>
<dbReference type="OrthoDB" id="2020989at2"/>
<dbReference type="SUPFAM" id="SSF49384">
    <property type="entry name" value="Carbohydrate-binding domain"/>
    <property type="match status" value="1"/>
</dbReference>
<keyword evidence="3" id="KW-0732">Signal</keyword>
<organism evidence="4 8">
    <name type="scientific">Dorea longicatena</name>
    <dbReference type="NCBI Taxonomy" id="88431"/>
    <lineage>
        <taxon>Bacteria</taxon>
        <taxon>Bacillati</taxon>
        <taxon>Bacillota</taxon>
        <taxon>Clostridia</taxon>
        <taxon>Lachnospirales</taxon>
        <taxon>Lachnospiraceae</taxon>
        <taxon>Dorea</taxon>
    </lineage>
</organism>
<evidence type="ECO:0008006" key="10">
    <source>
        <dbReference type="Google" id="ProtNLM"/>
    </source>
</evidence>
<feature type="region of interest" description="Disordered" evidence="1">
    <location>
        <begin position="135"/>
        <end position="160"/>
    </location>
</feature>
<keyword evidence="2" id="KW-0472">Membrane</keyword>
<reference evidence="7 8" key="1">
    <citation type="submission" date="2015-09" db="EMBL/GenBank/DDBJ databases">
        <authorList>
            <consortium name="Pathogen Informatics"/>
        </authorList>
    </citation>
    <scope>NUCLEOTIDE SEQUENCE [LARGE SCALE GENOMIC DNA]</scope>
    <source>
        <strain evidence="5 7">2789STDY5608851</strain>
        <strain evidence="4 8">2789STDY5834961</strain>
    </source>
</reference>
<evidence type="ECO:0000313" key="5">
    <source>
        <dbReference type="EMBL" id="CUO11863.1"/>
    </source>
</evidence>
<accession>A0A173RT20</accession>
<feature type="region of interest" description="Disordered" evidence="1">
    <location>
        <begin position="308"/>
        <end position="329"/>
    </location>
</feature>
<dbReference type="RefSeq" id="WP_055194632.1">
    <property type="nucleotide sequence ID" value="NZ_CYXO01000003.1"/>
</dbReference>
<keyword evidence="2" id="KW-1133">Transmembrane helix</keyword>
<sequence>MRRIKKIFVTFLAICMICPCLSVITEAATAELRFADPSTTVGAEVDVKTKLTSASSMQSMEATLTYDKSELRFISGDNATGKDGTIKISWTGSGTTAEFNLKFQALKEGTSNIEVSSATGTAEDGTNLEVTQGSSAVTIGAGDPSLIKEETSTEDTTTSTADGAVVKVNGKKYVVTSDFSEEIIPEGFKKGELTFEGSKYSVITQEASGINAMYLTEKDSDDADFYMYNSDDGSFAPFEEVEIAKDRYIIPLMNDGKVNLPSQYQKTTLTLNGKEFDTWQDTKDAEYYIIYALNSDGEKTTYRYDTTDGTYQKYTPESTGSSSSESKLSNGKGIWGKILNFVENFLDIVVIIAIALILLLVLVLIVTAVKLRHRDLELDDLYDEYGIDLDEEEEALKAKKKEEKQEKKAQKASKQVSKKASKRYDDEDEFEGYDEDDLWVTENIAKAMEKPKKQKSVKHATAKKAAAKGVRSLDETGPAIRKPVKNINLQDTDDFEKFTPLDEEEFDNFEGYYSDDDYDMFGSNDYDYDDDELFDATADLLSNHPEKKRSHAEMDDTFKMDVIDLD</sequence>
<keyword evidence="2" id="KW-0812">Transmembrane</keyword>
<gene>
    <name evidence="5" type="ORF">ERS852408_01512</name>
    <name evidence="4" type="ORF">ERS852573_00641</name>
    <name evidence="6" type="ORF">GT576_12050</name>
</gene>
<feature type="compositionally biased region" description="Low complexity" evidence="1">
    <location>
        <begin position="318"/>
        <end position="329"/>
    </location>
</feature>
<evidence type="ECO:0000313" key="7">
    <source>
        <dbReference type="Proteomes" id="UP000095380"/>
    </source>
</evidence>
<feature type="region of interest" description="Disordered" evidence="1">
    <location>
        <begin position="401"/>
        <end position="420"/>
    </location>
</feature>
<dbReference type="EMBL" id="WWSH01000010">
    <property type="protein sequence ID" value="MZK11052.1"/>
    <property type="molecule type" value="Genomic_DNA"/>
</dbReference>
<evidence type="ECO:0000313" key="4">
    <source>
        <dbReference type="EMBL" id="CUM81264.1"/>
    </source>
</evidence>
<evidence type="ECO:0000313" key="8">
    <source>
        <dbReference type="Proteomes" id="UP000095597"/>
    </source>
</evidence>
<evidence type="ECO:0000313" key="9">
    <source>
        <dbReference type="Proteomes" id="UP000449249"/>
    </source>
</evidence>
<name>A0A173RT20_9FIRM</name>
<dbReference type="CDD" id="cd08547">
    <property type="entry name" value="Type_II_cohesin"/>
    <property type="match status" value="1"/>
</dbReference>
<feature type="transmembrane region" description="Helical" evidence="2">
    <location>
        <begin position="348"/>
        <end position="369"/>
    </location>
</feature>
<protein>
    <recommendedName>
        <fullName evidence="10">Cohesin domain-containing protein</fullName>
    </recommendedName>
</protein>
<evidence type="ECO:0000256" key="3">
    <source>
        <dbReference type="SAM" id="SignalP"/>
    </source>
</evidence>